<comment type="caution">
    <text evidence="2">The sequence shown here is derived from an EMBL/GenBank/DDBJ whole genome shotgun (WGS) entry which is preliminary data.</text>
</comment>
<keyword evidence="1" id="KW-0472">Membrane</keyword>
<dbReference type="OrthoDB" id="825516at2"/>
<protein>
    <recommendedName>
        <fullName evidence="4">Yip1 domain-containing protein</fullName>
    </recommendedName>
</protein>
<keyword evidence="1" id="KW-0812">Transmembrane</keyword>
<evidence type="ECO:0008006" key="4">
    <source>
        <dbReference type="Google" id="ProtNLM"/>
    </source>
</evidence>
<dbReference type="RefSeq" id="WP_116012277.1">
    <property type="nucleotide sequence ID" value="NZ_QNUH01000009.1"/>
</dbReference>
<evidence type="ECO:0000256" key="1">
    <source>
        <dbReference type="SAM" id="Phobius"/>
    </source>
</evidence>
<feature type="transmembrane region" description="Helical" evidence="1">
    <location>
        <begin position="56"/>
        <end position="80"/>
    </location>
</feature>
<evidence type="ECO:0000313" key="2">
    <source>
        <dbReference type="EMBL" id="REC77111.1"/>
    </source>
</evidence>
<gene>
    <name evidence="2" type="ORF">DRF60_11870</name>
</gene>
<organism evidence="2 3">
    <name type="scientific">Chryseobacterium elymi</name>
    <dbReference type="NCBI Taxonomy" id="395936"/>
    <lineage>
        <taxon>Bacteria</taxon>
        <taxon>Pseudomonadati</taxon>
        <taxon>Bacteroidota</taxon>
        <taxon>Flavobacteriia</taxon>
        <taxon>Flavobacteriales</taxon>
        <taxon>Weeksellaceae</taxon>
        <taxon>Chryseobacterium group</taxon>
        <taxon>Chryseobacterium</taxon>
    </lineage>
</organism>
<reference evidence="2 3" key="1">
    <citation type="journal article" date="2010" name="Syst. Appl. Microbiol.">
        <title>Four new species of Chryseobacterium from the rhizosphere of coastal sand dune plants, Chryseobacterium elymi sp. nov., Chryseobacterium hagamense sp. nov., Chryseobacterium lathyri sp. nov. and Chryseobacterium rhizosphaerae sp. nov.</title>
        <authorList>
            <person name="Cho S.H."/>
            <person name="Lee K.S."/>
            <person name="Shin D.S."/>
            <person name="Han J.H."/>
            <person name="Park K.S."/>
            <person name="Lee C.H."/>
            <person name="Park K.H."/>
            <person name="Kim S.B."/>
        </authorList>
    </citation>
    <scope>NUCLEOTIDE SEQUENCE [LARGE SCALE GENOMIC DNA]</scope>
    <source>
        <strain evidence="2 3">KCTC 22547</strain>
    </source>
</reference>
<dbReference type="AlphaFoldDB" id="A0A3D9DGZ6"/>
<name>A0A3D9DGZ6_9FLAO</name>
<keyword evidence="3" id="KW-1185">Reference proteome</keyword>
<sequence>MKNFIFFISIVLCYFLLTYLDKTFITTNSKIIDFLAKDYPNEVIQNYMESQKKWWWVSYATIPLLIGVKVLLVTFCLNFIKLFDLPGLEKVKFSDIITLVLIAESVFIIAGFYKFVNFYWIDTDYTLENLQTYYPISLLNMKEYISVEKWLAYPLQLVNLFELFYWGILAWGIWELSEQKISFKKSIGLTTITYGIGLLFWVGVVSFFILNAQY</sequence>
<dbReference type="Proteomes" id="UP000257030">
    <property type="component" value="Unassembled WGS sequence"/>
</dbReference>
<feature type="transmembrane region" description="Helical" evidence="1">
    <location>
        <begin position="186"/>
        <end position="210"/>
    </location>
</feature>
<accession>A0A3D9DGZ6</accession>
<evidence type="ECO:0000313" key="3">
    <source>
        <dbReference type="Proteomes" id="UP000257030"/>
    </source>
</evidence>
<feature type="transmembrane region" description="Helical" evidence="1">
    <location>
        <begin position="92"/>
        <end position="113"/>
    </location>
</feature>
<keyword evidence="1" id="KW-1133">Transmembrane helix</keyword>
<proteinExistence type="predicted"/>
<dbReference type="EMBL" id="QNUH01000009">
    <property type="protein sequence ID" value="REC77111.1"/>
    <property type="molecule type" value="Genomic_DNA"/>
</dbReference>
<feature type="transmembrane region" description="Helical" evidence="1">
    <location>
        <begin position="150"/>
        <end position="174"/>
    </location>
</feature>